<dbReference type="GO" id="GO:0005634">
    <property type="term" value="C:nucleus"/>
    <property type="evidence" value="ECO:0007669"/>
    <property type="project" value="InterPro"/>
</dbReference>
<reference evidence="2 3" key="1">
    <citation type="journal article" date="2016" name="Mol. Biol. Evol.">
        <title>Comparative Genomics of Early-Diverging Mushroom-Forming Fungi Provides Insights into the Origins of Lignocellulose Decay Capabilities.</title>
        <authorList>
            <person name="Nagy L.G."/>
            <person name="Riley R."/>
            <person name="Tritt A."/>
            <person name="Adam C."/>
            <person name="Daum C."/>
            <person name="Floudas D."/>
            <person name="Sun H."/>
            <person name="Yadav J.S."/>
            <person name="Pangilinan J."/>
            <person name="Larsson K.H."/>
            <person name="Matsuura K."/>
            <person name="Barry K."/>
            <person name="Labutti K."/>
            <person name="Kuo R."/>
            <person name="Ohm R.A."/>
            <person name="Bhattacharya S.S."/>
            <person name="Shirouzu T."/>
            <person name="Yoshinaga Y."/>
            <person name="Martin F.M."/>
            <person name="Grigoriev I.V."/>
            <person name="Hibbett D.S."/>
        </authorList>
    </citation>
    <scope>NUCLEOTIDE SEQUENCE [LARGE SCALE GENOMIC DNA]</scope>
    <source>
        <strain evidence="2 3">CBS 109695</strain>
    </source>
</reference>
<keyword evidence="3" id="KW-1185">Reference proteome</keyword>
<dbReference type="Proteomes" id="UP000076532">
    <property type="component" value="Unassembled WGS sequence"/>
</dbReference>
<evidence type="ECO:0000313" key="3">
    <source>
        <dbReference type="Proteomes" id="UP000076532"/>
    </source>
</evidence>
<dbReference type="Pfam" id="PF04801">
    <property type="entry name" value="RPC5"/>
    <property type="match status" value="1"/>
</dbReference>
<dbReference type="InterPro" id="IPR006886">
    <property type="entry name" value="RNA_pol_III_Rpc5"/>
</dbReference>
<sequence length="265" mass="29802">MDGQDDPVVNVLPIHFSNTREPYLQIHQFPLLNRPLQTPPSAALSGKRIRARIKPNARRLEVHVPADTREGFWNSEKGRDHGAGRIDDDRDKNQELHKGKHREGEEPRLGEVRMRSEHIPQKGSYMLGVVRNDAISRKSKRRPGAGSDSDSDDGPPPDPDDPAPLPVVKKEKKVTGEAKEIQVSARKASDDKSGMQGSQGGLSTVRREMLLAIRTEDEEEWQDLEFCDGEVSPNLPHHVAADLLSHRLQNQRKRSNLFSPRALNR</sequence>
<feature type="compositionally biased region" description="Acidic residues" evidence="1">
    <location>
        <begin position="149"/>
        <end position="161"/>
    </location>
</feature>
<dbReference type="EMBL" id="KV417490">
    <property type="protein sequence ID" value="KZP31185.1"/>
    <property type="molecule type" value="Genomic_DNA"/>
</dbReference>
<dbReference type="AlphaFoldDB" id="A0A166U0I7"/>
<name>A0A166U0I7_9AGAM</name>
<gene>
    <name evidence="2" type="ORF">FIBSPDRAFT_43629</name>
</gene>
<feature type="compositionally biased region" description="Basic and acidic residues" evidence="1">
    <location>
        <begin position="71"/>
        <end position="120"/>
    </location>
</feature>
<feature type="region of interest" description="Disordered" evidence="1">
    <location>
        <begin position="245"/>
        <end position="265"/>
    </location>
</feature>
<protein>
    <recommendedName>
        <fullName evidence="4">DNA-directed RNA polymerase III subunit Rpc5</fullName>
    </recommendedName>
</protein>
<dbReference type="OrthoDB" id="340681at2759"/>
<evidence type="ECO:0008006" key="4">
    <source>
        <dbReference type="Google" id="ProtNLM"/>
    </source>
</evidence>
<proteinExistence type="predicted"/>
<evidence type="ECO:0000313" key="2">
    <source>
        <dbReference type="EMBL" id="KZP31185.1"/>
    </source>
</evidence>
<organism evidence="2 3">
    <name type="scientific">Athelia psychrophila</name>
    <dbReference type="NCBI Taxonomy" id="1759441"/>
    <lineage>
        <taxon>Eukaryota</taxon>
        <taxon>Fungi</taxon>
        <taxon>Dikarya</taxon>
        <taxon>Basidiomycota</taxon>
        <taxon>Agaricomycotina</taxon>
        <taxon>Agaricomycetes</taxon>
        <taxon>Agaricomycetidae</taxon>
        <taxon>Atheliales</taxon>
        <taxon>Atheliaceae</taxon>
        <taxon>Athelia</taxon>
    </lineage>
</organism>
<feature type="region of interest" description="Disordered" evidence="1">
    <location>
        <begin position="71"/>
        <end position="203"/>
    </location>
</feature>
<accession>A0A166U0I7</accession>
<dbReference type="GO" id="GO:0006351">
    <property type="term" value="P:DNA-templated transcription"/>
    <property type="evidence" value="ECO:0007669"/>
    <property type="project" value="InterPro"/>
</dbReference>
<evidence type="ECO:0000256" key="1">
    <source>
        <dbReference type="SAM" id="MobiDB-lite"/>
    </source>
</evidence>
<dbReference type="STRING" id="436010.A0A166U0I7"/>